<keyword evidence="1" id="KW-1133">Transmembrane helix</keyword>
<organism evidence="2">
    <name type="scientific">Pyrodinium bahamense</name>
    <dbReference type="NCBI Taxonomy" id="73915"/>
    <lineage>
        <taxon>Eukaryota</taxon>
        <taxon>Sar</taxon>
        <taxon>Alveolata</taxon>
        <taxon>Dinophyceae</taxon>
        <taxon>Gonyaulacales</taxon>
        <taxon>Pyrocystaceae</taxon>
        <taxon>Pyrodinium</taxon>
    </lineage>
</organism>
<feature type="transmembrane region" description="Helical" evidence="1">
    <location>
        <begin position="70"/>
        <end position="96"/>
    </location>
</feature>
<proteinExistence type="predicted"/>
<feature type="transmembrane region" description="Helical" evidence="1">
    <location>
        <begin position="34"/>
        <end position="58"/>
    </location>
</feature>
<evidence type="ECO:0000313" key="2">
    <source>
        <dbReference type="EMBL" id="CAD8346625.1"/>
    </source>
</evidence>
<evidence type="ECO:0000256" key="1">
    <source>
        <dbReference type="SAM" id="Phobius"/>
    </source>
</evidence>
<keyword evidence="1" id="KW-0472">Membrane</keyword>
<dbReference type="EMBL" id="HBEG01003990">
    <property type="protein sequence ID" value="CAD8346625.1"/>
    <property type="molecule type" value="Transcribed_RNA"/>
</dbReference>
<keyword evidence="1" id="KW-0812">Transmembrane</keyword>
<reference evidence="2" key="1">
    <citation type="submission" date="2021-01" db="EMBL/GenBank/DDBJ databases">
        <authorList>
            <person name="Corre E."/>
            <person name="Pelletier E."/>
            <person name="Niang G."/>
            <person name="Scheremetjew M."/>
            <person name="Finn R."/>
            <person name="Kale V."/>
            <person name="Holt S."/>
            <person name="Cochrane G."/>
            <person name="Meng A."/>
            <person name="Brown T."/>
            <person name="Cohen L."/>
        </authorList>
    </citation>
    <scope>NUCLEOTIDE SEQUENCE</scope>
    <source>
        <strain evidence="2">Pbaha01</strain>
    </source>
</reference>
<sequence length="232" mass="26356">MIYIFTFPCELCKNFTKFKRDIGCRKPPFPEKPLCSFVLISGSFGFALICVCMEALAYTSAECQESDEGVLLGFATFLYIEVGFAIISMLFGFYFFKRVWDRIMRLKDSVGCEPRELEPAPDRKYKMIRIQQHVVKKAFKEIALYDLVVLLYFLISCANLVLNFVVPNAATQMADCPHAANVRALAISFFFVDAVWVPVWYYCCSHRKGVDAEIPWPKEEAKVPGTVVGNSA</sequence>
<feature type="transmembrane region" description="Helical" evidence="1">
    <location>
        <begin position="142"/>
        <end position="162"/>
    </location>
</feature>
<dbReference type="AlphaFoldDB" id="A0A7R9ZX50"/>
<accession>A0A7R9ZX50</accession>
<feature type="transmembrane region" description="Helical" evidence="1">
    <location>
        <begin position="182"/>
        <end position="203"/>
    </location>
</feature>
<name>A0A7R9ZX50_9DINO</name>
<protein>
    <submittedName>
        <fullName evidence="2">Uncharacterized protein</fullName>
    </submittedName>
</protein>
<gene>
    <name evidence="2" type="ORF">PBAH0796_LOCUS2363</name>
</gene>